<dbReference type="Pfam" id="PF07859">
    <property type="entry name" value="Abhydrolase_3"/>
    <property type="match status" value="1"/>
</dbReference>
<dbReference type="AlphaFoldDB" id="A0A6B8VJW4"/>
<feature type="domain" description="Alpha/beta hydrolase fold-3" evidence="2">
    <location>
        <begin position="82"/>
        <end position="287"/>
    </location>
</feature>
<evidence type="ECO:0000256" key="1">
    <source>
        <dbReference type="ARBA" id="ARBA00022801"/>
    </source>
</evidence>
<dbReference type="InterPro" id="IPR050300">
    <property type="entry name" value="GDXG_lipolytic_enzyme"/>
</dbReference>
<dbReference type="InterPro" id="IPR029058">
    <property type="entry name" value="AB_hydrolase_fold"/>
</dbReference>
<sequence>MAIDQATRQFLAQAAEAAGPDAKPMHDMTLAEARAGALQALDLIGPGVPVAEVENLELKSGEGEDPFEVRILKPSAQPQGIIVYLHGGGWVVSDIVAYDAIGRQLAVNTGYTVVLVNYRKAPEAPYPAAVDDSWTALKWVDEHREELAASGAPLVVAGDSAGGNLSAAMTLRARDGGGPKIDYQVLVYPVTDADFTRPSYLDPENQLLLSTETMEWFWDHYAPVGRRTEQDASPLRAATLEGLPDAFVIIAEHDVLRDEGEAYAQRLSDEGVNVETELFEGQMHGFISMFNILPSSAAVIDRISEKVLQQVSKEVIR</sequence>
<dbReference type="EC" id="3.1.1.1" evidence="3"/>
<gene>
    <name evidence="3" type="primary">nlhH3</name>
    <name evidence="3" type="ORF">CETAM_12200</name>
</gene>
<protein>
    <submittedName>
        <fullName evidence="3">Carboxylesterase NlhH</fullName>
        <ecNumber evidence="3">3.1.1.1</ecNumber>
    </submittedName>
</protein>
<accession>A0A6B8VJW4</accession>
<dbReference type="GO" id="GO:0106435">
    <property type="term" value="F:carboxylesterase activity"/>
    <property type="evidence" value="ECO:0007669"/>
    <property type="project" value="UniProtKB-EC"/>
</dbReference>
<dbReference type="SUPFAM" id="SSF53474">
    <property type="entry name" value="alpha/beta-Hydrolases"/>
    <property type="match status" value="1"/>
</dbReference>
<keyword evidence="4" id="KW-1185">Reference proteome</keyword>
<dbReference type="EMBL" id="CP046453">
    <property type="protein sequence ID" value="QGU05672.1"/>
    <property type="molecule type" value="Genomic_DNA"/>
</dbReference>
<dbReference type="Proteomes" id="UP000425178">
    <property type="component" value="Chromosome"/>
</dbReference>
<dbReference type="InterPro" id="IPR013094">
    <property type="entry name" value="AB_hydrolase_3"/>
</dbReference>
<reference evidence="3 4" key="1">
    <citation type="journal article" date="2021" name="Int. J. Syst. Evol. Microbiol.">
        <title>Classification of three corynebacterial strains isolated from a small paddock in North Rhine-Westphalia: proposal of &lt;i&gt;Corynebacterium kalinowskii&lt;/i&gt; sp. nov., &lt;i&gt;Corynebacterium comes&lt;/i&gt; sp. nov. and &lt;i&gt;Corynebacterium occultum&lt;/i&gt; sp. nov.</title>
        <authorList>
            <person name="Schaffert L."/>
            <person name="Ruwe M."/>
            <person name="Milse J."/>
            <person name="Hanuschka K."/>
            <person name="Ortseifen V."/>
            <person name="Droste J."/>
            <person name="Brandt D."/>
            <person name="Schl L."/>
            <person name="Kutter Y."/>
            <person name="Vinke S."/>
            <person name="Vieh P."/>
            <person name="Jacob L."/>
            <person name="L N.C."/>
            <person name="Schulte-Berndt E."/>
            <person name="Hain C."/>
            <person name="Linder M."/>
            <person name="Schmidt P."/>
            <person name="Wollenschl L."/>
            <person name="Luttermann T."/>
            <person name="Thieme E."/>
            <person name="Hassa J."/>
            <person name="Haak M."/>
            <person name="Wittchen M."/>
            <person name="Mentz A."/>
            <person name="Persicke M."/>
            <person name="Busche T."/>
            <person name="R C."/>
        </authorList>
    </citation>
    <scope>NUCLEOTIDE SEQUENCE [LARGE SCALE GENOMIC DNA]</scope>
    <source>
        <strain evidence="3 4">2019</strain>
    </source>
</reference>
<dbReference type="PANTHER" id="PTHR48081:SF8">
    <property type="entry name" value="ALPHA_BETA HYDROLASE FOLD-3 DOMAIN-CONTAINING PROTEIN-RELATED"/>
    <property type="match status" value="1"/>
</dbReference>
<organism evidence="3 4">
    <name type="scientific">Corynebacterium comes</name>
    <dbReference type="NCBI Taxonomy" id="2675218"/>
    <lineage>
        <taxon>Bacteria</taxon>
        <taxon>Bacillati</taxon>
        <taxon>Actinomycetota</taxon>
        <taxon>Actinomycetes</taxon>
        <taxon>Mycobacteriales</taxon>
        <taxon>Corynebacteriaceae</taxon>
        <taxon>Corynebacterium</taxon>
    </lineage>
</organism>
<keyword evidence="1 3" id="KW-0378">Hydrolase</keyword>
<dbReference type="KEGG" id="ccoe:CETAM_12200"/>
<name>A0A6B8VJW4_9CORY</name>
<proteinExistence type="predicted"/>
<dbReference type="PANTHER" id="PTHR48081">
    <property type="entry name" value="AB HYDROLASE SUPERFAMILY PROTEIN C4A8.06C"/>
    <property type="match status" value="1"/>
</dbReference>
<dbReference type="RefSeq" id="WP_156229094.1">
    <property type="nucleotide sequence ID" value="NZ_CP046453.1"/>
</dbReference>
<dbReference type="Gene3D" id="3.40.50.1820">
    <property type="entry name" value="alpha/beta hydrolase"/>
    <property type="match status" value="1"/>
</dbReference>
<evidence type="ECO:0000313" key="4">
    <source>
        <dbReference type="Proteomes" id="UP000425178"/>
    </source>
</evidence>
<evidence type="ECO:0000259" key="2">
    <source>
        <dbReference type="Pfam" id="PF07859"/>
    </source>
</evidence>
<evidence type="ECO:0000313" key="3">
    <source>
        <dbReference type="EMBL" id="QGU05672.1"/>
    </source>
</evidence>